<dbReference type="Gene3D" id="2.170.16.10">
    <property type="entry name" value="Hedgehog/Intein (Hint) domain"/>
    <property type="match status" value="1"/>
</dbReference>
<feature type="domain" description="Hint" evidence="1">
    <location>
        <begin position="6"/>
        <end position="51"/>
    </location>
</feature>
<dbReference type="EMBL" id="CACSIP010000055">
    <property type="protein sequence ID" value="CAA0134579.1"/>
    <property type="molecule type" value="Genomic_DNA"/>
</dbReference>
<organism evidence="2 3">
    <name type="scientific">Mycolicibacterium vanbaalenii</name>
    <name type="common">Mycobacterium vanbaalenii</name>
    <dbReference type="NCBI Taxonomy" id="110539"/>
    <lineage>
        <taxon>Bacteria</taxon>
        <taxon>Bacillati</taxon>
        <taxon>Actinomycetota</taxon>
        <taxon>Actinomycetes</taxon>
        <taxon>Mycobacteriales</taxon>
        <taxon>Mycobacteriaceae</taxon>
        <taxon>Mycolicibacterium</taxon>
    </lineage>
</organism>
<dbReference type="NCBIfam" id="TIGR01443">
    <property type="entry name" value="intein_Cterm"/>
    <property type="match status" value="1"/>
</dbReference>
<gene>
    <name evidence="2" type="ORF">AELLOGFF_06394</name>
</gene>
<sequence>MPPLNTSTVTPEEVAEVVPAGVEDVFDIQVDRTENFIANGLVSHNTRWHEQDLAGMLLATEPDVWRRTNIPAVAQPGIPDVLGREPGAVMVSANGFTAEVFAARRRSSGERAWNAMYQGVPSAPEGDLIKQAWFDAWRLPCAPAGAVKTVVAVDPSDSGQGDEAGILAVSLTSEGVCAVIADVSAPMTSDAWAKAAVKLAVQVGASEIAVEAFAARETYSRVLREALKAEGVSRPVKVTAWPPKGSGRGGGDALARSSALLQALEVGTCRLAGRFDEFERAATTWQAGQHQPDRLAALVVGHDVLVHSIGQGWDFATPGDAVLEGGRPRLAAITGGGSTSPAPQGAWWEQQLG</sequence>
<dbReference type="InterPro" id="IPR003586">
    <property type="entry name" value="Hint_dom_C"/>
</dbReference>
<protein>
    <recommendedName>
        <fullName evidence="1">Hint domain-containing protein</fullName>
    </recommendedName>
</protein>
<keyword evidence="3" id="KW-1185">Reference proteome</keyword>
<reference evidence="2 3" key="1">
    <citation type="submission" date="2019-11" db="EMBL/GenBank/DDBJ databases">
        <authorList>
            <person name="Holert J."/>
        </authorList>
    </citation>
    <scope>NUCLEOTIDE SEQUENCE [LARGE SCALE GENOMIC DNA]</scope>
    <source>
        <strain evidence="2">BC8_1</strain>
    </source>
</reference>
<name>A0A5S9R9I5_MYCVN</name>
<dbReference type="Proteomes" id="UP000430146">
    <property type="component" value="Unassembled WGS sequence"/>
</dbReference>
<accession>A0A5S9R9I5</accession>
<dbReference type="PROSITE" id="PS50818">
    <property type="entry name" value="INTEIN_C_TER"/>
    <property type="match status" value="1"/>
</dbReference>
<dbReference type="SUPFAM" id="SSF51294">
    <property type="entry name" value="Hedgehog/intein (Hint) domain"/>
    <property type="match status" value="1"/>
</dbReference>
<dbReference type="AlphaFoldDB" id="A0A5S9R9I5"/>
<dbReference type="SMART" id="SM00305">
    <property type="entry name" value="HintC"/>
    <property type="match status" value="1"/>
</dbReference>
<proteinExistence type="predicted"/>
<dbReference type="InterPro" id="IPR030934">
    <property type="entry name" value="Intein_C"/>
</dbReference>
<evidence type="ECO:0000313" key="2">
    <source>
        <dbReference type="EMBL" id="CAA0134579.1"/>
    </source>
</evidence>
<evidence type="ECO:0000259" key="1">
    <source>
        <dbReference type="SMART" id="SM00305"/>
    </source>
</evidence>
<dbReference type="InterPro" id="IPR036844">
    <property type="entry name" value="Hint_dom_sf"/>
</dbReference>
<evidence type="ECO:0000313" key="3">
    <source>
        <dbReference type="Proteomes" id="UP000430146"/>
    </source>
</evidence>